<organism evidence="4 5">
    <name type="scientific">Caldimonas mangrovi</name>
    <dbReference type="NCBI Taxonomy" id="2944811"/>
    <lineage>
        <taxon>Bacteria</taxon>
        <taxon>Pseudomonadati</taxon>
        <taxon>Pseudomonadota</taxon>
        <taxon>Betaproteobacteria</taxon>
        <taxon>Burkholderiales</taxon>
        <taxon>Sphaerotilaceae</taxon>
        <taxon>Caldimonas</taxon>
    </lineage>
</organism>
<dbReference type="Gene3D" id="2.60.120.260">
    <property type="entry name" value="Galactose-binding domain-like"/>
    <property type="match status" value="1"/>
</dbReference>
<feature type="chain" id="PRO_5045840026" description="Asl1-like glycosyl hydrolase catalytic domain-containing protein" evidence="2">
    <location>
        <begin position="23"/>
        <end position="640"/>
    </location>
</feature>
<sequence length="640" mass="70335">MRSLFKSWVPVSVAASCALLLAACGGGGSSSDEPAATPDTASATQPGDLPPLAGVASDSLVPGADARLELAATTSTTTLALPAAGGSSVQSTVLATSSMDGSFASTAPGWRINYWGSPSPRWYVARETRSGYVHAGAASQQFRMSSKGGGDVHLTYPYAFAQGKTYRTTLYLRSDVPAVVTVQMRRDAAPWDSFGTKTVDVDTAWQKIEIAGTYPGTVPGTVRIASDTPGANLWIDEFKLEELKFNELAPFSTEPIPDTLFGMHVNKLGWHQTYPHVGQHMIRLWNTGTTWRELEPVNDVWDWNATHGKRLDMYVDYILRNNPNASILYTLGQTPQWASSTPDVDGLYGPGASGAPVNMADWRDYVRTLARRYAGRIRYWELWNEPDYQPHYNGSIAQMVEMARIAREELLAADPGNRLVSPGVTVGQGMHFLNLFLAAGGGAQVDIVGFHWYFNTSPEKIGPVIGNVRQLMENYGIGHKPLWNTEGAPGCDSLVYECSEFVPTPQQVRSTTARALMMMWAKGVSNFNYYFWERSEPLARLVESDFRTPTEAAKAYATMERWMRGARLVDAYALNQQVYVFKLNRGTENRYVLWSTVEGQPASLPAGWAVTRRTTLQEATTTLPASREITLGLEPVLLEP</sequence>
<dbReference type="RefSeq" id="WP_251779122.1">
    <property type="nucleotide sequence ID" value="NZ_JAMKFE010000008.1"/>
</dbReference>
<keyword evidence="5" id="KW-1185">Reference proteome</keyword>
<dbReference type="InterPro" id="IPR008979">
    <property type="entry name" value="Galactose-bd-like_sf"/>
</dbReference>
<feature type="signal peptide" evidence="2">
    <location>
        <begin position="1"/>
        <end position="22"/>
    </location>
</feature>
<dbReference type="Gene3D" id="3.20.20.80">
    <property type="entry name" value="Glycosidases"/>
    <property type="match status" value="1"/>
</dbReference>
<name>A0ABT0YPK6_9BURK</name>
<dbReference type="InterPro" id="IPR051923">
    <property type="entry name" value="Glycosyl_Hydrolase_39"/>
</dbReference>
<evidence type="ECO:0000256" key="1">
    <source>
        <dbReference type="SAM" id="MobiDB-lite"/>
    </source>
</evidence>
<gene>
    <name evidence="4" type="ORF">M8A51_14160</name>
</gene>
<evidence type="ECO:0000256" key="2">
    <source>
        <dbReference type="SAM" id="SignalP"/>
    </source>
</evidence>
<dbReference type="EMBL" id="JAMKFE010000008">
    <property type="protein sequence ID" value="MCM5680667.1"/>
    <property type="molecule type" value="Genomic_DNA"/>
</dbReference>
<proteinExistence type="predicted"/>
<dbReference type="Pfam" id="PF11790">
    <property type="entry name" value="Glyco_hydro_cc"/>
    <property type="match status" value="1"/>
</dbReference>
<dbReference type="Proteomes" id="UP001165541">
    <property type="component" value="Unassembled WGS sequence"/>
</dbReference>
<feature type="domain" description="Asl1-like glycosyl hydrolase catalytic" evidence="3">
    <location>
        <begin position="359"/>
        <end position="499"/>
    </location>
</feature>
<evidence type="ECO:0000313" key="5">
    <source>
        <dbReference type="Proteomes" id="UP001165541"/>
    </source>
</evidence>
<keyword evidence="2" id="KW-0732">Signal</keyword>
<dbReference type="SUPFAM" id="SSF51445">
    <property type="entry name" value="(Trans)glycosidases"/>
    <property type="match status" value="1"/>
</dbReference>
<evidence type="ECO:0000313" key="4">
    <source>
        <dbReference type="EMBL" id="MCM5680667.1"/>
    </source>
</evidence>
<dbReference type="PANTHER" id="PTHR12631">
    <property type="entry name" value="ALPHA-L-IDURONIDASE"/>
    <property type="match status" value="1"/>
</dbReference>
<evidence type="ECO:0000259" key="3">
    <source>
        <dbReference type="Pfam" id="PF11790"/>
    </source>
</evidence>
<accession>A0ABT0YPK6</accession>
<feature type="region of interest" description="Disordered" evidence="1">
    <location>
        <begin position="29"/>
        <end position="56"/>
    </location>
</feature>
<dbReference type="PROSITE" id="PS51257">
    <property type="entry name" value="PROKAR_LIPOPROTEIN"/>
    <property type="match status" value="1"/>
</dbReference>
<protein>
    <recommendedName>
        <fullName evidence="3">Asl1-like glycosyl hydrolase catalytic domain-containing protein</fullName>
    </recommendedName>
</protein>
<reference evidence="4" key="1">
    <citation type="submission" date="2022-05" db="EMBL/GenBank/DDBJ databases">
        <title>Schlegelella sp. nov., isolated from mangrove soil.</title>
        <authorList>
            <person name="Liu Y."/>
            <person name="Ge X."/>
            <person name="Liu W."/>
        </authorList>
    </citation>
    <scope>NUCLEOTIDE SEQUENCE</scope>
    <source>
        <strain evidence="4">S2-27</strain>
    </source>
</reference>
<dbReference type="SUPFAM" id="SSF49785">
    <property type="entry name" value="Galactose-binding domain-like"/>
    <property type="match status" value="1"/>
</dbReference>
<dbReference type="InterPro" id="IPR024655">
    <property type="entry name" value="Asl1_glyco_hydro_catalytic"/>
</dbReference>
<comment type="caution">
    <text evidence="4">The sequence shown here is derived from an EMBL/GenBank/DDBJ whole genome shotgun (WGS) entry which is preliminary data.</text>
</comment>
<dbReference type="PANTHER" id="PTHR12631:SF10">
    <property type="entry name" value="BETA-XYLOSIDASE-LIKE PROTEIN-RELATED"/>
    <property type="match status" value="1"/>
</dbReference>
<dbReference type="InterPro" id="IPR017853">
    <property type="entry name" value="GH"/>
</dbReference>